<reference evidence="1 2" key="1">
    <citation type="submission" date="2015-05" db="EMBL/GenBank/DDBJ databases">
        <title>A genomic and transcriptomic approach to investigate the blue pigment phenotype in Pseudomonas fluorescens.</title>
        <authorList>
            <person name="Andreani N.A."/>
            <person name="Cardazzo B."/>
        </authorList>
    </citation>
    <scope>NUCLEOTIDE SEQUENCE [LARGE SCALE GENOMIC DNA]</scope>
    <source>
        <strain evidence="1 2">Ps_40</strain>
    </source>
</reference>
<evidence type="ECO:0000313" key="1">
    <source>
        <dbReference type="EMBL" id="KWV76889.1"/>
    </source>
</evidence>
<accession>A0A120G0W8</accession>
<sequence length="90" mass="10128">MFGCTWKQIAHPCRSCSSIDPEFWSPLIRVLNEYVQIDNWVVQVFGDHAVRVISLPCPFLHATARDSIGQLNGLNAGKGKLRTNKNADHH</sequence>
<evidence type="ECO:0000313" key="2">
    <source>
        <dbReference type="Proteomes" id="UP000063434"/>
    </source>
</evidence>
<proteinExistence type="predicted"/>
<dbReference type="Proteomes" id="UP000063434">
    <property type="component" value="Unassembled WGS sequence"/>
</dbReference>
<dbReference type="PATRIC" id="fig|294.195.peg.2423"/>
<gene>
    <name evidence="1" type="ORF">PFL603g_02266</name>
</gene>
<dbReference type="AlphaFoldDB" id="A0A120G0W8"/>
<dbReference type="EMBL" id="LCYC01000031">
    <property type="protein sequence ID" value="KWV76889.1"/>
    <property type="molecule type" value="Genomic_DNA"/>
</dbReference>
<comment type="caution">
    <text evidence="1">The sequence shown here is derived from an EMBL/GenBank/DDBJ whole genome shotgun (WGS) entry which is preliminary data.</text>
</comment>
<protein>
    <submittedName>
        <fullName evidence="1">Uncharacterized protein</fullName>
    </submittedName>
</protein>
<organism evidence="1 2">
    <name type="scientific">Pseudomonas fluorescens</name>
    <dbReference type="NCBI Taxonomy" id="294"/>
    <lineage>
        <taxon>Bacteria</taxon>
        <taxon>Pseudomonadati</taxon>
        <taxon>Pseudomonadota</taxon>
        <taxon>Gammaproteobacteria</taxon>
        <taxon>Pseudomonadales</taxon>
        <taxon>Pseudomonadaceae</taxon>
        <taxon>Pseudomonas</taxon>
    </lineage>
</organism>
<name>A0A120G0W8_PSEFL</name>